<dbReference type="Proteomes" id="UP000789570">
    <property type="component" value="Unassembled WGS sequence"/>
</dbReference>
<proteinExistence type="inferred from homology"/>
<dbReference type="EMBL" id="CAJVPQ010001421">
    <property type="protein sequence ID" value="CAG8551922.1"/>
    <property type="molecule type" value="Genomic_DNA"/>
</dbReference>
<dbReference type="SUPFAM" id="SSF52540">
    <property type="entry name" value="P-loop containing nucleoside triphosphate hydrolases"/>
    <property type="match status" value="2"/>
</dbReference>
<feature type="transmembrane region" description="Helical" evidence="12">
    <location>
        <begin position="849"/>
        <end position="872"/>
    </location>
</feature>
<evidence type="ECO:0000256" key="10">
    <source>
        <dbReference type="ARBA" id="ARBA00023136"/>
    </source>
</evidence>
<evidence type="ECO:0000259" key="13">
    <source>
        <dbReference type="PROSITE" id="PS50893"/>
    </source>
</evidence>
<dbReference type="GO" id="GO:0015421">
    <property type="term" value="F:ABC-type oligopeptide transporter activity"/>
    <property type="evidence" value="ECO:0007669"/>
    <property type="project" value="TreeGrafter"/>
</dbReference>
<dbReference type="FunFam" id="3.40.50.300:FF:001370">
    <property type="entry name" value="p-GlycoProtein related"/>
    <property type="match status" value="1"/>
</dbReference>
<dbReference type="GO" id="GO:0009636">
    <property type="term" value="P:response to toxic substance"/>
    <property type="evidence" value="ECO:0007669"/>
    <property type="project" value="UniProtKB-ARBA"/>
</dbReference>
<keyword evidence="7" id="KW-0067">ATP-binding</keyword>
<feature type="domain" description="ABC transmembrane type-1" evidence="14">
    <location>
        <begin position="84"/>
        <end position="376"/>
    </location>
</feature>
<gene>
    <name evidence="15" type="ORF">FCALED_LOCUS6163</name>
</gene>
<keyword evidence="10 12" id="KW-0472">Membrane</keyword>
<dbReference type="Pfam" id="PF00005">
    <property type="entry name" value="ABC_tran"/>
    <property type="match status" value="2"/>
</dbReference>
<dbReference type="PROSITE" id="PS00211">
    <property type="entry name" value="ABC_TRANSPORTER_1"/>
    <property type="match status" value="2"/>
</dbReference>
<dbReference type="OrthoDB" id="6500128at2759"/>
<dbReference type="Pfam" id="PF00664">
    <property type="entry name" value="ABC_membrane"/>
    <property type="match status" value="2"/>
</dbReference>
<feature type="domain" description="ABC transmembrane type-1" evidence="14">
    <location>
        <begin position="808"/>
        <end position="1095"/>
    </location>
</feature>
<feature type="transmembrane region" description="Helical" evidence="12">
    <location>
        <begin position="1070"/>
        <end position="1093"/>
    </location>
</feature>
<dbReference type="GO" id="GO:0005524">
    <property type="term" value="F:ATP binding"/>
    <property type="evidence" value="ECO:0007669"/>
    <property type="project" value="UniProtKB-KW"/>
</dbReference>
<keyword evidence="5" id="KW-0677">Repeat</keyword>
<dbReference type="InterPro" id="IPR036640">
    <property type="entry name" value="ABC1_TM_sf"/>
</dbReference>
<feature type="domain" description="ABC transporter" evidence="13">
    <location>
        <begin position="1127"/>
        <end position="1363"/>
    </location>
</feature>
<keyword evidence="6" id="KW-0547">Nucleotide-binding</keyword>
<keyword evidence="11" id="KW-0325">Glycoprotein</keyword>
<sequence length="1369" mass="153859">MISAQTFFPRILKRYTHPIVPGSTVLLQNAARSNEDDEKLPSNSGGRSKSIYKPVMKPPLRIISTSFFHIFRFATLFDYVLMTLGTFFSMISGLIIPLMSNFLGDIFEVFTERETGIITKQTFNQRINSLLLNFTLLGIVSFILTTCMITCWSWTGERQAKRMKLIYFNSLLKMGISYFEVNEVTSGGLLASMNKDTEDIKTVISDHLGSFVQYAVIIISCFILAFTKNAILTLVILASIPLVFITIALTSRSANPLIVKQRELFVKAGKILENALAAIKTIRAFNGEAKEEKKHYECLKEANDNVSARLAWVYAIRLGLIQFLTLSIFVQGFWFGSILVADKKLAPGGVVSVFYASLLGLNNFEYLLPKLIAMSRAKNAIRVINELLMCVSKVNFQHLNGFKLPEIKGNIKFNQVSFSYPSRPDTSALRGVTLNIPAGKTTVFVGQSGSGKSTITQLIQKLYEPSDGLILLDERELKILDTTWLRQQIGVVSQEPVLFDDTIFKNVAYGRADYWNVTMDEVIQACKLACIHDTIGSLPNGYEYHLSDMGKNLSGGQRQRIAIARAIIKDPSILILDEATSALDLTLDLKVQKALDNCRNNRTTIVVTHHLKRIRDTDFVYVMHEGEIVESGTKSELLNLNGHYSKLANEYPTDPKRNTHELKNIDLRLKRHFTFGLPSSPRMGYMFAPKATRTTLRRSRIIKKDRTSWNLDEYSDDDNGKVKRHATQRTINDIMDYYENGSDKPAETFSDNRTTLYDILSYYEENNDDEDILNVIVTNSDESSTTKQSKLNIFKFIRETMDKRMLYAIGICSALVEGITNPAFSFVLSSLLSTYSIPDKNELLNSSRVYAAYVLLISVVLGMSAFFKFLLLERASERWTVRLRHMGFGNALRQPQSWFDKSENATGRLATMLTSDIQTTKSLIGYFVGNVIVELVSLVGGTIWSLVVGWQLALIGFGLVPVSILFSEFSSRILQKYDSKQKIATETAANEFYQAISNIRTIYSLAIESVMESKFQTALERPFLIGIKRAFISGLSAGFLDGLTYLSKAITFWYGAQLISQGVYDLRKMLTVWTLIIFCTSSASRILSTIPYYSKCKQAIKSIQYIINLPTVRDDVGVLPDNLQGKIIFKDVNFSYAERPDDKIIDRLNLTLEPGTTVALVGKSGNGKSTIAALLQRIYEPTSGSITLDGENIKGIQLKWLRENIGIVSQEPVLFDMTISENISYGKDEATREEIEIAAKQVNMHDFISSLPNGYETKLGSSGSQLSGGERQRIAIARVLLRNPKILILDEATSALDTKNESLVQETFSKAQQGRTILMITHRLKSVKKVSKIALVEHGKIVESGNHKELMSLRREYFELIRSDNSYDH</sequence>
<comment type="caution">
    <text evidence="15">The sequence shown here is derived from an EMBL/GenBank/DDBJ whole genome shotgun (WGS) entry which is preliminary data.</text>
</comment>
<evidence type="ECO:0000313" key="16">
    <source>
        <dbReference type="Proteomes" id="UP000789570"/>
    </source>
</evidence>
<evidence type="ECO:0000256" key="5">
    <source>
        <dbReference type="ARBA" id="ARBA00022737"/>
    </source>
</evidence>
<reference evidence="15" key="1">
    <citation type="submission" date="2021-06" db="EMBL/GenBank/DDBJ databases">
        <authorList>
            <person name="Kallberg Y."/>
            <person name="Tangrot J."/>
            <person name="Rosling A."/>
        </authorList>
    </citation>
    <scope>NUCLEOTIDE SEQUENCE</scope>
    <source>
        <strain evidence="15">UK204</strain>
    </source>
</reference>
<keyword evidence="4 12" id="KW-0812">Transmembrane</keyword>
<feature type="domain" description="ABC transporter" evidence="13">
    <location>
        <begin position="411"/>
        <end position="650"/>
    </location>
</feature>
<dbReference type="InterPro" id="IPR003439">
    <property type="entry name" value="ABC_transporter-like_ATP-bd"/>
</dbReference>
<dbReference type="InterPro" id="IPR011527">
    <property type="entry name" value="ABC1_TM_dom"/>
</dbReference>
<comment type="similarity">
    <text evidence="2">Belongs to the ABC transporter superfamily. ABCB family. Multidrug resistance exporter (TC 3.A.1.201) subfamily.</text>
</comment>
<dbReference type="PANTHER" id="PTHR43394">
    <property type="entry name" value="ATP-DEPENDENT PERMEASE MDL1, MITOCHONDRIAL"/>
    <property type="match status" value="1"/>
</dbReference>
<feature type="transmembrane region" description="Helical" evidence="12">
    <location>
        <begin position="310"/>
        <end position="334"/>
    </location>
</feature>
<evidence type="ECO:0000313" key="15">
    <source>
        <dbReference type="EMBL" id="CAG8551922.1"/>
    </source>
</evidence>
<dbReference type="InterPro" id="IPR003593">
    <property type="entry name" value="AAA+_ATPase"/>
</dbReference>
<name>A0A9N9FPC3_9GLOM</name>
<feature type="transmembrane region" description="Helical" evidence="12">
    <location>
        <begin position="950"/>
        <end position="970"/>
    </location>
</feature>
<feature type="transmembrane region" description="Helical" evidence="12">
    <location>
        <begin position="76"/>
        <end position="99"/>
    </location>
</feature>
<dbReference type="GO" id="GO:0016887">
    <property type="term" value="F:ATP hydrolysis activity"/>
    <property type="evidence" value="ECO:0007669"/>
    <property type="project" value="InterPro"/>
</dbReference>
<dbReference type="CDD" id="cd18578">
    <property type="entry name" value="ABC_6TM_Pgp_ABCB1_D2_like"/>
    <property type="match status" value="1"/>
</dbReference>
<dbReference type="GO" id="GO:0090374">
    <property type="term" value="P:oligopeptide export from mitochondrion"/>
    <property type="evidence" value="ECO:0007669"/>
    <property type="project" value="TreeGrafter"/>
</dbReference>
<dbReference type="PROSITE" id="PS50893">
    <property type="entry name" value="ABC_TRANSPORTER_2"/>
    <property type="match status" value="2"/>
</dbReference>
<dbReference type="GO" id="GO:0005743">
    <property type="term" value="C:mitochondrial inner membrane"/>
    <property type="evidence" value="ECO:0007669"/>
    <property type="project" value="TreeGrafter"/>
</dbReference>
<feature type="transmembrane region" description="Helical" evidence="12">
    <location>
        <begin position="346"/>
        <end position="368"/>
    </location>
</feature>
<evidence type="ECO:0000256" key="6">
    <source>
        <dbReference type="ARBA" id="ARBA00022741"/>
    </source>
</evidence>
<evidence type="ECO:0000256" key="8">
    <source>
        <dbReference type="ARBA" id="ARBA00022967"/>
    </source>
</evidence>
<evidence type="ECO:0000259" key="14">
    <source>
        <dbReference type="PROSITE" id="PS50929"/>
    </source>
</evidence>
<comment type="subcellular location">
    <subcellularLocation>
        <location evidence="1">Membrane</location>
        <topology evidence="1">Multi-pass membrane protein</topology>
    </subcellularLocation>
</comment>
<dbReference type="SUPFAM" id="SSF90123">
    <property type="entry name" value="ABC transporter transmembrane region"/>
    <property type="match status" value="2"/>
</dbReference>
<dbReference type="CDD" id="cd18577">
    <property type="entry name" value="ABC_6TM_Pgp_ABCB1_D1_like"/>
    <property type="match status" value="1"/>
</dbReference>
<evidence type="ECO:0000256" key="2">
    <source>
        <dbReference type="ARBA" id="ARBA00007577"/>
    </source>
</evidence>
<dbReference type="SMART" id="SM00382">
    <property type="entry name" value="AAA"/>
    <property type="match status" value="2"/>
</dbReference>
<dbReference type="FunFam" id="3.40.50.300:FF:000479">
    <property type="entry name" value="Multidrug resistance protein 1A"/>
    <property type="match status" value="1"/>
</dbReference>
<feature type="transmembrane region" description="Helical" evidence="12">
    <location>
        <begin position="130"/>
        <end position="154"/>
    </location>
</feature>
<feature type="transmembrane region" description="Helical" evidence="12">
    <location>
        <begin position="923"/>
        <end position="944"/>
    </location>
</feature>
<accession>A0A9N9FPC3</accession>
<keyword evidence="9 12" id="KW-1133">Transmembrane helix</keyword>
<evidence type="ECO:0000256" key="9">
    <source>
        <dbReference type="ARBA" id="ARBA00022989"/>
    </source>
</evidence>
<dbReference type="PANTHER" id="PTHR43394:SF11">
    <property type="entry name" value="ATP-BINDING CASSETTE TRANSPORTER"/>
    <property type="match status" value="1"/>
</dbReference>
<evidence type="ECO:0000256" key="3">
    <source>
        <dbReference type="ARBA" id="ARBA00022448"/>
    </source>
</evidence>
<evidence type="ECO:0000256" key="1">
    <source>
        <dbReference type="ARBA" id="ARBA00004141"/>
    </source>
</evidence>
<evidence type="ECO:0000256" key="4">
    <source>
        <dbReference type="ARBA" id="ARBA00022692"/>
    </source>
</evidence>
<evidence type="ECO:0000256" key="11">
    <source>
        <dbReference type="ARBA" id="ARBA00023180"/>
    </source>
</evidence>
<organism evidence="15 16">
    <name type="scientific">Funneliformis caledonium</name>
    <dbReference type="NCBI Taxonomy" id="1117310"/>
    <lineage>
        <taxon>Eukaryota</taxon>
        <taxon>Fungi</taxon>
        <taxon>Fungi incertae sedis</taxon>
        <taxon>Mucoromycota</taxon>
        <taxon>Glomeromycotina</taxon>
        <taxon>Glomeromycetes</taxon>
        <taxon>Glomerales</taxon>
        <taxon>Glomeraceae</taxon>
        <taxon>Funneliformis</taxon>
    </lineage>
</organism>
<keyword evidence="16" id="KW-1185">Reference proteome</keyword>
<dbReference type="PROSITE" id="PS50929">
    <property type="entry name" value="ABC_TM1F"/>
    <property type="match status" value="2"/>
</dbReference>
<dbReference type="Gene3D" id="3.40.50.300">
    <property type="entry name" value="P-loop containing nucleotide triphosphate hydrolases"/>
    <property type="match status" value="2"/>
</dbReference>
<dbReference type="Gene3D" id="1.20.1560.10">
    <property type="entry name" value="ABC transporter type 1, transmembrane domain"/>
    <property type="match status" value="2"/>
</dbReference>
<keyword evidence="8" id="KW-1278">Translocase</keyword>
<feature type="transmembrane region" description="Helical" evidence="12">
    <location>
        <begin position="805"/>
        <end position="829"/>
    </location>
</feature>
<feature type="transmembrane region" description="Helical" evidence="12">
    <location>
        <begin position="208"/>
        <end position="225"/>
    </location>
</feature>
<evidence type="ECO:0000256" key="12">
    <source>
        <dbReference type="SAM" id="Phobius"/>
    </source>
</evidence>
<protein>
    <submittedName>
        <fullName evidence="15">9669_t:CDS:1</fullName>
    </submittedName>
</protein>
<evidence type="ECO:0000256" key="7">
    <source>
        <dbReference type="ARBA" id="ARBA00022840"/>
    </source>
</evidence>
<dbReference type="InterPro" id="IPR017871">
    <property type="entry name" value="ABC_transporter-like_CS"/>
</dbReference>
<dbReference type="InterPro" id="IPR039421">
    <property type="entry name" value="Type_1_exporter"/>
</dbReference>
<dbReference type="InterPro" id="IPR027417">
    <property type="entry name" value="P-loop_NTPase"/>
</dbReference>
<keyword evidence="3" id="KW-0813">Transport</keyword>
<feature type="transmembrane region" description="Helical" evidence="12">
    <location>
        <begin position="231"/>
        <end position="250"/>
    </location>
</feature>